<evidence type="ECO:0000256" key="1">
    <source>
        <dbReference type="ARBA" id="ARBA00001971"/>
    </source>
</evidence>
<keyword evidence="9 14" id="KW-0560">Oxidoreductase</keyword>
<name>A0AAW1DNM5_9HEMI</name>
<gene>
    <name evidence="16" type="ORF">O3M35_000422</name>
</gene>
<keyword evidence="8" id="KW-0492">Microsome</keyword>
<keyword evidence="5 13" id="KW-0349">Heme</keyword>
<evidence type="ECO:0000256" key="2">
    <source>
        <dbReference type="ARBA" id="ARBA00004174"/>
    </source>
</evidence>
<comment type="similarity">
    <text evidence="4 14">Belongs to the cytochrome P450 family.</text>
</comment>
<evidence type="ECO:0000256" key="13">
    <source>
        <dbReference type="PIRSR" id="PIRSR602401-1"/>
    </source>
</evidence>
<comment type="caution">
    <text evidence="16">The sequence shown here is derived from an EMBL/GenBank/DDBJ whole genome shotgun (WGS) entry which is preliminary data.</text>
</comment>
<organism evidence="16 17">
    <name type="scientific">Rhynocoris fuscipes</name>
    <dbReference type="NCBI Taxonomy" id="488301"/>
    <lineage>
        <taxon>Eukaryota</taxon>
        <taxon>Metazoa</taxon>
        <taxon>Ecdysozoa</taxon>
        <taxon>Arthropoda</taxon>
        <taxon>Hexapoda</taxon>
        <taxon>Insecta</taxon>
        <taxon>Pterygota</taxon>
        <taxon>Neoptera</taxon>
        <taxon>Paraneoptera</taxon>
        <taxon>Hemiptera</taxon>
        <taxon>Heteroptera</taxon>
        <taxon>Panheteroptera</taxon>
        <taxon>Cimicomorpha</taxon>
        <taxon>Reduviidae</taxon>
        <taxon>Harpactorinae</taxon>
        <taxon>Harpactorini</taxon>
        <taxon>Rhynocoris</taxon>
    </lineage>
</organism>
<dbReference type="SUPFAM" id="SSF48264">
    <property type="entry name" value="Cytochrome P450"/>
    <property type="match status" value="1"/>
</dbReference>
<evidence type="ECO:0000256" key="15">
    <source>
        <dbReference type="SAM" id="Phobius"/>
    </source>
</evidence>
<feature type="transmembrane region" description="Helical" evidence="15">
    <location>
        <begin position="6"/>
        <end position="26"/>
    </location>
</feature>
<evidence type="ECO:0000256" key="4">
    <source>
        <dbReference type="ARBA" id="ARBA00010617"/>
    </source>
</evidence>
<dbReference type="PANTHER" id="PTHR24292:SF104">
    <property type="entry name" value="CYTOCHROME P450 308A1-RELATED"/>
    <property type="match status" value="1"/>
</dbReference>
<evidence type="ECO:0000256" key="10">
    <source>
        <dbReference type="ARBA" id="ARBA00023004"/>
    </source>
</evidence>
<dbReference type="Gene3D" id="1.10.630.10">
    <property type="entry name" value="Cytochrome P450"/>
    <property type="match status" value="1"/>
</dbReference>
<evidence type="ECO:0000313" key="17">
    <source>
        <dbReference type="Proteomes" id="UP001461498"/>
    </source>
</evidence>
<dbReference type="PANTHER" id="PTHR24292">
    <property type="entry name" value="CYTOCHROME P450"/>
    <property type="match status" value="1"/>
</dbReference>
<keyword evidence="15" id="KW-0812">Transmembrane</keyword>
<keyword evidence="17" id="KW-1185">Reference proteome</keyword>
<dbReference type="EMBL" id="JAPXFL010000001">
    <property type="protein sequence ID" value="KAK9511838.1"/>
    <property type="molecule type" value="Genomic_DNA"/>
</dbReference>
<dbReference type="InterPro" id="IPR001128">
    <property type="entry name" value="Cyt_P450"/>
</dbReference>
<comment type="subcellular location">
    <subcellularLocation>
        <location evidence="3">Endoplasmic reticulum membrane</location>
        <topology evidence="3">Peripheral membrane protein</topology>
    </subcellularLocation>
    <subcellularLocation>
        <location evidence="2">Microsome membrane</location>
        <topology evidence="2">Peripheral membrane protein</topology>
    </subcellularLocation>
</comment>
<evidence type="ECO:0008006" key="18">
    <source>
        <dbReference type="Google" id="ProtNLM"/>
    </source>
</evidence>
<evidence type="ECO:0000256" key="6">
    <source>
        <dbReference type="ARBA" id="ARBA00022723"/>
    </source>
</evidence>
<keyword evidence="12 15" id="KW-0472">Membrane</keyword>
<dbReference type="GO" id="GO:0016705">
    <property type="term" value="F:oxidoreductase activity, acting on paired donors, with incorporation or reduction of molecular oxygen"/>
    <property type="evidence" value="ECO:0007669"/>
    <property type="project" value="InterPro"/>
</dbReference>
<dbReference type="InterPro" id="IPR002401">
    <property type="entry name" value="Cyt_P450_E_grp-I"/>
</dbReference>
<dbReference type="GO" id="GO:0005506">
    <property type="term" value="F:iron ion binding"/>
    <property type="evidence" value="ECO:0007669"/>
    <property type="project" value="InterPro"/>
</dbReference>
<dbReference type="Proteomes" id="UP001461498">
    <property type="component" value="Unassembled WGS sequence"/>
</dbReference>
<reference evidence="16 17" key="1">
    <citation type="submission" date="2022-12" db="EMBL/GenBank/DDBJ databases">
        <title>Chromosome-level genome assembly of true bugs.</title>
        <authorList>
            <person name="Ma L."/>
            <person name="Li H."/>
        </authorList>
    </citation>
    <scope>NUCLEOTIDE SEQUENCE [LARGE SCALE GENOMIC DNA]</scope>
    <source>
        <strain evidence="16">Lab_2022b</strain>
    </source>
</reference>
<dbReference type="GO" id="GO:0020037">
    <property type="term" value="F:heme binding"/>
    <property type="evidence" value="ECO:0007669"/>
    <property type="project" value="InterPro"/>
</dbReference>
<dbReference type="InterPro" id="IPR036396">
    <property type="entry name" value="Cyt_P450_sf"/>
</dbReference>
<evidence type="ECO:0000256" key="5">
    <source>
        <dbReference type="ARBA" id="ARBA00022617"/>
    </source>
</evidence>
<dbReference type="PRINTS" id="PR00463">
    <property type="entry name" value="EP450I"/>
</dbReference>
<evidence type="ECO:0000256" key="12">
    <source>
        <dbReference type="ARBA" id="ARBA00023136"/>
    </source>
</evidence>
<dbReference type="CDD" id="cd11056">
    <property type="entry name" value="CYP6-like"/>
    <property type="match status" value="1"/>
</dbReference>
<keyword evidence="15" id="KW-1133">Transmembrane helix</keyword>
<protein>
    <recommendedName>
        <fullName evidence="18">Cytochrome P450</fullName>
    </recommendedName>
</protein>
<dbReference type="FunFam" id="1.10.630.10:FF:000042">
    <property type="entry name" value="Cytochrome P450"/>
    <property type="match status" value="1"/>
</dbReference>
<dbReference type="InterPro" id="IPR050476">
    <property type="entry name" value="Insect_CytP450_Detox"/>
</dbReference>
<dbReference type="AlphaFoldDB" id="A0AAW1DNM5"/>
<dbReference type="PROSITE" id="PS00086">
    <property type="entry name" value="CYTOCHROME_P450"/>
    <property type="match status" value="1"/>
</dbReference>
<comment type="cofactor">
    <cofactor evidence="1 13">
        <name>heme</name>
        <dbReference type="ChEBI" id="CHEBI:30413"/>
    </cofactor>
</comment>
<sequence>MEYIASSEVTWVLLAAAASLLFYCYMKLKSSLHYWQDRGIKCLKPLPVIGNLLPVMKFQKSLGEIYKEAYHKYPNERVVGVYEFFSPVLVIRDPQLIEKIFVKDFQHFTDRTQIVEDTGLFATGLFQMKGSPWRSIRHKISPIFTSGKLKSIFNGMLDCTDEMMKLIEKKNVDKESGLREALGVYTMDVIANTVFGIQIGDKKAKDEFSKNNSEIFNTTPSRFIEFLALLYSPKVASLIGVSFIPKKVEHYFRMLIRTTIDQREKGGFNRNDYTQMLLKLKQQGSIEVQSKDADDEYLDLNGAAPTENVEISEDLLAGQAFQFLSAGFDPLLNSTIYILYDLSINPEIQDRCREHIKSVLEKHKGYTYESLKDMTYLEQCIQETLRFHAITPFLFRECSKKYKLPEENLEIYKGQKVVIPLNAIHMDPKHYDKPEVYNPERLPPNSLKSNYIYMPFGDGPRICIGLRYALVVMKLAAAKLLANYKFTLSPKTKVPFEINKQSILLVPKEELLFKVTKA</sequence>
<dbReference type="Pfam" id="PF00067">
    <property type="entry name" value="p450"/>
    <property type="match status" value="1"/>
</dbReference>
<accession>A0AAW1DNM5</accession>
<dbReference type="InterPro" id="IPR017972">
    <property type="entry name" value="Cyt_P450_CS"/>
</dbReference>
<evidence type="ECO:0000256" key="7">
    <source>
        <dbReference type="ARBA" id="ARBA00022824"/>
    </source>
</evidence>
<evidence type="ECO:0000313" key="16">
    <source>
        <dbReference type="EMBL" id="KAK9511838.1"/>
    </source>
</evidence>
<keyword evidence="6 13" id="KW-0479">Metal-binding</keyword>
<dbReference type="GO" id="GO:0005789">
    <property type="term" value="C:endoplasmic reticulum membrane"/>
    <property type="evidence" value="ECO:0007669"/>
    <property type="project" value="UniProtKB-SubCell"/>
</dbReference>
<dbReference type="GO" id="GO:0004497">
    <property type="term" value="F:monooxygenase activity"/>
    <property type="evidence" value="ECO:0007669"/>
    <property type="project" value="UniProtKB-KW"/>
</dbReference>
<keyword evidence="10 13" id="KW-0408">Iron</keyword>
<proteinExistence type="inferred from homology"/>
<evidence type="ECO:0000256" key="14">
    <source>
        <dbReference type="RuleBase" id="RU000461"/>
    </source>
</evidence>
<evidence type="ECO:0000256" key="3">
    <source>
        <dbReference type="ARBA" id="ARBA00004406"/>
    </source>
</evidence>
<keyword evidence="11 14" id="KW-0503">Monooxygenase</keyword>
<evidence type="ECO:0000256" key="11">
    <source>
        <dbReference type="ARBA" id="ARBA00023033"/>
    </source>
</evidence>
<evidence type="ECO:0000256" key="8">
    <source>
        <dbReference type="ARBA" id="ARBA00022848"/>
    </source>
</evidence>
<keyword evidence="7" id="KW-0256">Endoplasmic reticulum</keyword>
<evidence type="ECO:0000256" key="9">
    <source>
        <dbReference type="ARBA" id="ARBA00023002"/>
    </source>
</evidence>
<dbReference type="PRINTS" id="PR00385">
    <property type="entry name" value="P450"/>
</dbReference>
<feature type="binding site" description="axial binding residue" evidence="13">
    <location>
        <position position="463"/>
    </location>
    <ligand>
        <name>heme</name>
        <dbReference type="ChEBI" id="CHEBI:30413"/>
    </ligand>
    <ligandPart>
        <name>Fe</name>
        <dbReference type="ChEBI" id="CHEBI:18248"/>
    </ligandPart>
</feature>